<sequence>MLTRRPALKLTLLAILTGLTLPACELLFGDRKYYCGGGHRYVDVEGVELRAYQEPVGASSVTLAAGQRVVANQLQLHLGLQERRYGAVPARGGFVAWADCIEPEYSEQVDSVSIFSRYDYDARHPAGTPLNDIVQVLPWPSAGPPEPGTPPRLLSQVLGQPGSVRGWQAQRLKLTVGPAQAGPQQFRLRYHQTNGEAYVAETPLLTVVP</sequence>
<keyword evidence="2" id="KW-1185">Reference proteome</keyword>
<protein>
    <recommendedName>
        <fullName evidence="3">DUF5034 domain-containing protein</fullName>
    </recommendedName>
</protein>
<comment type="caution">
    <text evidence="1">The sequence shown here is derived from an EMBL/GenBank/DDBJ whole genome shotgun (WGS) entry which is preliminary data.</text>
</comment>
<evidence type="ECO:0000313" key="2">
    <source>
        <dbReference type="Proteomes" id="UP000282184"/>
    </source>
</evidence>
<gene>
    <name evidence="1" type="ORF">EJV47_08415</name>
</gene>
<dbReference type="EMBL" id="RXOF01000004">
    <property type="protein sequence ID" value="RTQ50648.1"/>
    <property type="molecule type" value="Genomic_DNA"/>
</dbReference>
<evidence type="ECO:0008006" key="3">
    <source>
        <dbReference type="Google" id="ProtNLM"/>
    </source>
</evidence>
<dbReference type="OrthoDB" id="876977at2"/>
<reference evidence="1 2" key="1">
    <citation type="submission" date="2018-12" db="EMBL/GenBank/DDBJ databases">
        <title>Hymenobacter gummosus sp. nov., isolated from a spring.</title>
        <authorList>
            <person name="Nie L."/>
        </authorList>
    </citation>
    <scope>NUCLEOTIDE SEQUENCE [LARGE SCALE GENOMIC DNA]</scope>
    <source>
        <strain evidence="1 2">KCTC 52166</strain>
    </source>
</reference>
<proteinExistence type="predicted"/>
<organism evidence="1 2">
    <name type="scientific">Hymenobacter gummosus</name>
    <dbReference type="NCBI Taxonomy" id="1776032"/>
    <lineage>
        <taxon>Bacteria</taxon>
        <taxon>Pseudomonadati</taxon>
        <taxon>Bacteroidota</taxon>
        <taxon>Cytophagia</taxon>
        <taxon>Cytophagales</taxon>
        <taxon>Hymenobacteraceae</taxon>
        <taxon>Hymenobacter</taxon>
    </lineage>
</organism>
<name>A0A3S0H7I2_9BACT</name>
<dbReference type="Proteomes" id="UP000282184">
    <property type="component" value="Unassembled WGS sequence"/>
</dbReference>
<evidence type="ECO:0000313" key="1">
    <source>
        <dbReference type="EMBL" id="RTQ50648.1"/>
    </source>
</evidence>
<dbReference type="RefSeq" id="WP_126692716.1">
    <property type="nucleotide sequence ID" value="NZ_RXOF01000004.1"/>
</dbReference>
<accession>A0A3S0H7I2</accession>
<dbReference type="AlphaFoldDB" id="A0A3S0H7I2"/>